<proteinExistence type="predicted"/>
<dbReference type="InterPro" id="IPR055803">
    <property type="entry name" value="DUF7379"/>
</dbReference>
<keyword evidence="5" id="KW-1185">Reference proteome</keyword>
<accession>A0ABX2EB83</accession>
<evidence type="ECO:0000259" key="3">
    <source>
        <dbReference type="Pfam" id="PF24096"/>
    </source>
</evidence>
<name>A0ABX2EB83_9BURK</name>
<dbReference type="RefSeq" id="WP_173120203.1">
    <property type="nucleotide sequence ID" value="NZ_JABRWJ010000001.1"/>
</dbReference>
<dbReference type="Pfam" id="PF02450">
    <property type="entry name" value="LCAT"/>
    <property type="match status" value="1"/>
</dbReference>
<dbReference type="Gene3D" id="1.25.40.10">
    <property type="entry name" value="Tetratricopeptide repeat domain"/>
    <property type="match status" value="1"/>
</dbReference>
<dbReference type="Pfam" id="PF24096">
    <property type="entry name" value="DUF7379"/>
    <property type="match status" value="1"/>
</dbReference>
<sequence length="1822" mass="193835">MANQEITFVFSGRALPSGQASMRAAGTVRGAAQLGAQRSSGETVRLSARPGEDVVVLQIANGPALYLHPEDARALLLAQASAADGSKPVRGAAAGTAADEVAVPPQLAWPAAPGSAAAATRGGDGAGGLLGQVWVSGIEIVTGFTKDAAADLAAAAVTRKVDGQVETGLYRLDEHHLPRLKGSGRRIEQAPARAGNPPLLVLLHGTFVETTSTFGAWWAKHPQRVRALFERYGRDGVYAFDHKTLGDSPLANALALAQALPDGAKLHLVTHSRGGLVAEALVRACAEAAVGVQDDPFAAPGHAAHGRDLKALRKLVAERHLSVERVVRVACPARGTLLASKRLTAYLSVLKWGLELAQVPVAPELVDFLTEVARRREDPQKIPGLAAMIPDNPLVQWLTGPIEAVPSSLRVVAGDMEGDSIVSWLKTLASDAFYWTDNDLVVQTRSMYGGVPRRADGAAGSGASFLLDQGGSVSHFNYFSNERSVDAITRALLDDAPAGFATIGPLSWAGEHASGTRAARRSHADPSQVPAVFLLPGILGSNLKVDGKRVWLGWRFFNSLKSLDIRQPGGEVLPDGPIGVIYDKLAAYLSDSHEVHEFAYDWRVPLEQEARRLADEIAAALELRKASRQPVRIVAHSMGGLLARTMQLERPAVWRDMMARPDARLLMLGTPNGGSWAPMQVLSGDDTFGNTLVATGALFDDAGARKMMAQLPGFIQLQAALLDASPGLASREVWQALADEDFRMATQYNLWHSDERQLSVYRWGVPEQPVIDQAVALRKRLDAQLPQLAADAARMLLVVGHAKFTPAGIRTVEAGIEYLDAPERGDGRVTFASASLPQVRTWRVDASHGDLPRESDAFAGYLELLDKGDTRLLDSAGAPAGVRGAGAAPADEGAVRLQPARPARQATAGSGRPPSDVAAMFGTMPSQPVGAAGAAPEPALHVSVVNGDLRFISQPLLLGHYQSMKLSGAEYVVDQLLGGTMSQSLATGLYPTAPASHQVFVNRFGQPGDPFVLPRPEAVIIAGLGAEGQLRIRELCDTVRQATIAYAQRVAESAAAPTTGFELAATLIGSGGTGISAGSAARAVATGVREANARLARHGWPLVRELRLIELFLDRATEAHQALRMLASARAADFQLHPVVRQGSSPLRRPPGYGYRGSPYDLISVTQAASERAPLEFTLDSRSARNEVRGQRTQSSLVAEMIRAGASDTMRDARIGRTLFNLLVPLELTPFLGASTAVVLQVDARTAQVPWELLDTAGDDQASAADPRPWSVRTAMIRQLRTEVFREAPARASKEDAVLVIGSPKLTGGQFAPLPAAEREARAVAAALGAQPLIDRGALDIVNALMERPYRIVHIAGHGQLDDKDPTKTGVVLSGDAVLGQCEIEGMRQVPELAFINCCHLGAITSGGLAPPTLAHQQPLFAANVAEALIRIGVRCVIAAGWAVEDVAAQVFATAFYKALLGGERFVDAVGQAREAAWHASPAGNTWAAYQCYGDPDWSLTNGKAQAATTPAERLARYAIVSAPGLAIELEGIAVKARNESSAKRKDELQADVEQIEASFKTVWGRVGAVAEAFGVAYAETGNRDAAIAWYRAAVAAEDGSASLRAAEQLGNLLARQAERQADIAAARQQIGEAVALLEDLARLHPTSERLSLLGSAWKRLAMREEREGHAAQRRAAVEKMVKAYAEAERLAHDEAIEKVFYPAMNRMHGELILHRGEDAWPGFDPASVALVRQSLQAQLADPDFWSVTGGIELELYVAAAARALEAAWPGLVQRLTDTHARAPDAGKWDSVYAQARFVFGETPAAGIEADVVALLKKLAGK</sequence>
<dbReference type="SUPFAM" id="SSF53474">
    <property type="entry name" value="alpha/beta-Hydrolases"/>
    <property type="match status" value="2"/>
</dbReference>
<protein>
    <submittedName>
        <fullName evidence="4">CHAT domain-containing protein</fullName>
    </submittedName>
</protein>
<evidence type="ECO:0000313" key="5">
    <source>
        <dbReference type="Proteomes" id="UP000737171"/>
    </source>
</evidence>
<dbReference type="PANTHER" id="PTHR37946">
    <property type="entry name" value="SLL1969 PROTEIN"/>
    <property type="match status" value="1"/>
</dbReference>
<feature type="region of interest" description="Disordered" evidence="1">
    <location>
        <begin position="881"/>
        <end position="914"/>
    </location>
</feature>
<gene>
    <name evidence="4" type="ORF">HLB44_02355</name>
</gene>
<evidence type="ECO:0000256" key="1">
    <source>
        <dbReference type="SAM" id="MobiDB-lite"/>
    </source>
</evidence>
<dbReference type="Pfam" id="PF12770">
    <property type="entry name" value="CHAT"/>
    <property type="match status" value="1"/>
</dbReference>
<organism evidence="4 5">
    <name type="scientific">Pseudaquabacterium terrae</name>
    <dbReference type="NCBI Taxonomy" id="2732868"/>
    <lineage>
        <taxon>Bacteria</taxon>
        <taxon>Pseudomonadati</taxon>
        <taxon>Pseudomonadota</taxon>
        <taxon>Betaproteobacteria</taxon>
        <taxon>Burkholderiales</taxon>
        <taxon>Sphaerotilaceae</taxon>
        <taxon>Pseudaquabacterium</taxon>
    </lineage>
</organism>
<feature type="domain" description="DUF7379" evidence="3">
    <location>
        <begin position="200"/>
        <end position="288"/>
    </location>
</feature>
<evidence type="ECO:0000259" key="2">
    <source>
        <dbReference type="Pfam" id="PF12770"/>
    </source>
</evidence>
<dbReference type="Gene3D" id="3.40.50.1820">
    <property type="entry name" value="alpha/beta hydrolase"/>
    <property type="match status" value="2"/>
</dbReference>
<dbReference type="InterPro" id="IPR024983">
    <property type="entry name" value="CHAT_dom"/>
</dbReference>
<dbReference type="PANTHER" id="PTHR37946:SF1">
    <property type="entry name" value="SLL1969 PROTEIN"/>
    <property type="match status" value="1"/>
</dbReference>
<dbReference type="Proteomes" id="UP000737171">
    <property type="component" value="Unassembled WGS sequence"/>
</dbReference>
<evidence type="ECO:0000313" key="4">
    <source>
        <dbReference type="EMBL" id="NRF65821.1"/>
    </source>
</evidence>
<dbReference type="InterPro" id="IPR003386">
    <property type="entry name" value="LACT/PDAT_acylTrfase"/>
</dbReference>
<comment type="caution">
    <text evidence="4">The sequence shown here is derived from an EMBL/GenBank/DDBJ whole genome shotgun (WGS) entry which is preliminary data.</text>
</comment>
<feature type="domain" description="CHAT" evidence="2">
    <location>
        <begin position="1214"/>
        <end position="1495"/>
    </location>
</feature>
<dbReference type="InterPro" id="IPR011990">
    <property type="entry name" value="TPR-like_helical_dom_sf"/>
</dbReference>
<feature type="compositionally biased region" description="Low complexity" evidence="1">
    <location>
        <begin position="881"/>
        <end position="890"/>
    </location>
</feature>
<reference evidence="4 5" key="1">
    <citation type="submission" date="2020-05" db="EMBL/GenBank/DDBJ databases">
        <title>Aquincola sp. isolate from soil.</title>
        <authorList>
            <person name="Han J."/>
            <person name="Kim D.-U."/>
        </authorList>
    </citation>
    <scope>NUCLEOTIDE SEQUENCE [LARGE SCALE GENOMIC DNA]</scope>
    <source>
        <strain evidence="4 5">S2</strain>
    </source>
</reference>
<dbReference type="Pfam" id="PF20308">
    <property type="entry name" value="TPR-S"/>
    <property type="match status" value="1"/>
</dbReference>
<dbReference type="EMBL" id="JABRWJ010000001">
    <property type="protein sequence ID" value="NRF65821.1"/>
    <property type="molecule type" value="Genomic_DNA"/>
</dbReference>
<dbReference type="InterPro" id="IPR046880">
    <property type="entry name" value="TPR-S"/>
</dbReference>
<dbReference type="InterPro" id="IPR029058">
    <property type="entry name" value="AB_hydrolase_fold"/>
</dbReference>